<dbReference type="PANTHER" id="PTHR28026">
    <property type="entry name" value="DUF962 DOMAIN PROTEIN (AFU_ORTHOLOGUE AFUA_8G05310)"/>
    <property type="match status" value="1"/>
</dbReference>
<dbReference type="InterPro" id="IPR009305">
    <property type="entry name" value="Mpo1-like"/>
</dbReference>
<name>A0A975HIG2_9GAMM</name>
<gene>
    <name evidence="2" type="ORF">J1N51_01140</name>
</gene>
<sequence length="157" mass="17930">MKPLQTWLDEYGESHQNHTNKLIHYLCVPAIFMTVIGLLWSIPFPIETGLSWVNWSTALLAPALLFYFSLSLVLGLGMLLFSAICVAFLMWWQANMPVSVLFMSVAVFVIAWILQFIGHKIEGKKPSFFKDVQFLLIGPAWIFCHFVPTEKTKRAAH</sequence>
<dbReference type="GO" id="GO:0046521">
    <property type="term" value="P:sphingoid catabolic process"/>
    <property type="evidence" value="ECO:0007669"/>
    <property type="project" value="TreeGrafter"/>
</dbReference>
<keyword evidence="1" id="KW-1133">Transmembrane helix</keyword>
<evidence type="ECO:0000313" key="3">
    <source>
        <dbReference type="Proteomes" id="UP000682739"/>
    </source>
</evidence>
<dbReference type="RefSeq" id="WP_208832178.1">
    <property type="nucleotide sequence ID" value="NZ_CP072110.1"/>
</dbReference>
<accession>A0A975HIG2</accession>
<keyword evidence="3" id="KW-1185">Reference proteome</keyword>
<keyword evidence="1" id="KW-0472">Membrane</keyword>
<proteinExistence type="predicted"/>
<reference evidence="2" key="1">
    <citation type="submission" date="2021-03" db="EMBL/GenBank/DDBJ databases">
        <title>Description of Psychrosphaera ytuae sp. nov. isolated from deep sea sediment of South China Sea.</title>
        <authorList>
            <person name="Zhang J."/>
            <person name="Xu X.-D."/>
        </authorList>
    </citation>
    <scope>NUCLEOTIDE SEQUENCE</scope>
    <source>
        <strain evidence="2">MTZ26</strain>
    </source>
</reference>
<feature type="transmembrane region" description="Helical" evidence="1">
    <location>
        <begin position="98"/>
        <end position="117"/>
    </location>
</feature>
<organism evidence="2 3">
    <name type="scientific">Psychrosphaera ytuae</name>
    <dbReference type="NCBI Taxonomy" id="2820710"/>
    <lineage>
        <taxon>Bacteria</taxon>
        <taxon>Pseudomonadati</taxon>
        <taxon>Pseudomonadota</taxon>
        <taxon>Gammaproteobacteria</taxon>
        <taxon>Alteromonadales</taxon>
        <taxon>Pseudoalteromonadaceae</taxon>
        <taxon>Psychrosphaera</taxon>
    </lineage>
</organism>
<dbReference type="Pfam" id="PF06127">
    <property type="entry name" value="Mpo1-like"/>
    <property type="match status" value="1"/>
</dbReference>
<dbReference type="AlphaFoldDB" id="A0A975HIG2"/>
<evidence type="ECO:0000256" key="1">
    <source>
        <dbReference type="SAM" id="Phobius"/>
    </source>
</evidence>
<dbReference type="GO" id="GO:0016020">
    <property type="term" value="C:membrane"/>
    <property type="evidence" value="ECO:0007669"/>
    <property type="project" value="GOC"/>
</dbReference>
<dbReference type="PANTHER" id="PTHR28026:SF9">
    <property type="entry name" value="2-HYDROXY-PALMITIC ACID DIOXYGENASE MPO1"/>
    <property type="match status" value="1"/>
</dbReference>
<evidence type="ECO:0000313" key="2">
    <source>
        <dbReference type="EMBL" id="QTH64123.1"/>
    </source>
</evidence>
<dbReference type="KEGG" id="psym:J1N51_01140"/>
<keyword evidence="1" id="KW-0812">Transmembrane</keyword>
<feature type="transmembrane region" description="Helical" evidence="1">
    <location>
        <begin position="22"/>
        <end position="43"/>
    </location>
</feature>
<protein>
    <submittedName>
        <fullName evidence="2">DUF962 domain-containing protein</fullName>
    </submittedName>
</protein>
<dbReference type="Proteomes" id="UP000682739">
    <property type="component" value="Chromosome"/>
</dbReference>
<dbReference type="EMBL" id="CP072110">
    <property type="protein sequence ID" value="QTH64123.1"/>
    <property type="molecule type" value="Genomic_DNA"/>
</dbReference>
<feature type="transmembrane region" description="Helical" evidence="1">
    <location>
        <begin position="64"/>
        <end position="92"/>
    </location>
</feature>